<evidence type="ECO:0000256" key="4">
    <source>
        <dbReference type="RuleBase" id="RU003718"/>
    </source>
</evidence>
<sequence length="105" mass="11901">MKVPNPEKLPHDLPENIYTLPWMPQSKILKHPNIKAFITHGGLLSTQEAIMYGVPLIGIPLFAEQFMNIDACVARNIALRLDVHTITEKDMNAVLNAILWNPLYK</sequence>
<organism evidence="6 7">
    <name type="scientific">Cardiocondyla obscurior</name>
    <dbReference type="NCBI Taxonomy" id="286306"/>
    <lineage>
        <taxon>Eukaryota</taxon>
        <taxon>Metazoa</taxon>
        <taxon>Ecdysozoa</taxon>
        <taxon>Arthropoda</taxon>
        <taxon>Hexapoda</taxon>
        <taxon>Insecta</taxon>
        <taxon>Pterygota</taxon>
        <taxon>Neoptera</taxon>
        <taxon>Endopterygota</taxon>
        <taxon>Hymenoptera</taxon>
        <taxon>Apocrita</taxon>
        <taxon>Aculeata</taxon>
        <taxon>Formicoidea</taxon>
        <taxon>Formicidae</taxon>
        <taxon>Myrmicinae</taxon>
        <taxon>Cardiocondyla</taxon>
    </lineage>
</organism>
<proteinExistence type="inferred from homology"/>
<dbReference type="Pfam" id="PF00201">
    <property type="entry name" value="UDPGT"/>
    <property type="match status" value="1"/>
</dbReference>
<name>A0AAW2G3H0_9HYME</name>
<dbReference type="GO" id="GO:0016020">
    <property type="term" value="C:membrane"/>
    <property type="evidence" value="ECO:0007669"/>
    <property type="project" value="UniProtKB-SubCell"/>
</dbReference>
<dbReference type="InterPro" id="IPR035595">
    <property type="entry name" value="UDP_glycos_trans_CS"/>
</dbReference>
<dbReference type="AlphaFoldDB" id="A0AAW2G3H0"/>
<gene>
    <name evidence="6" type="ORF">PUN28_008344</name>
</gene>
<accession>A0AAW2G3H0</accession>
<dbReference type="EC" id="2.4.1.17" evidence="5"/>
<comment type="caution">
    <text evidence="6">The sequence shown here is derived from an EMBL/GenBank/DDBJ whole genome shotgun (WGS) entry which is preliminary data.</text>
</comment>
<dbReference type="Gene3D" id="3.40.50.2000">
    <property type="entry name" value="Glycogen Phosphorylase B"/>
    <property type="match status" value="1"/>
</dbReference>
<evidence type="ECO:0000256" key="2">
    <source>
        <dbReference type="ARBA" id="ARBA00022676"/>
    </source>
</evidence>
<dbReference type="InterPro" id="IPR002213">
    <property type="entry name" value="UDP_glucos_trans"/>
</dbReference>
<comment type="subcellular location">
    <subcellularLocation>
        <location evidence="5">Membrane</location>
        <topology evidence="5">Single-pass membrane protein</topology>
    </subcellularLocation>
</comment>
<comment type="catalytic activity">
    <reaction evidence="5">
        <text>glucuronate acceptor + UDP-alpha-D-glucuronate = acceptor beta-D-glucuronoside + UDP + H(+)</text>
        <dbReference type="Rhea" id="RHEA:21032"/>
        <dbReference type="ChEBI" id="CHEBI:15378"/>
        <dbReference type="ChEBI" id="CHEBI:58052"/>
        <dbReference type="ChEBI" id="CHEBI:58223"/>
        <dbReference type="ChEBI" id="CHEBI:132367"/>
        <dbReference type="ChEBI" id="CHEBI:132368"/>
        <dbReference type="EC" id="2.4.1.17"/>
    </reaction>
</comment>
<dbReference type="PROSITE" id="PS00375">
    <property type="entry name" value="UDPGT"/>
    <property type="match status" value="1"/>
</dbReference>
<comment type="similarity">
    <text evidence="1 4">Belongs to the UDP-glycosyltransferase family.</text>
</comment>
<dbReference type="PANTHER" id="PTHR48043">
    <property type="entry name" value="EG:EG0003.4 PROTEIN-RELATED"/>
    <property type="match status" value="1"/>
</dbReference>
<dbReference type="GO" id="GO:0015020">
    <property type="term" value="F:glucuronosyltransferase activity"/>
    <property type="evidence" value="ECO:0007669"/>
    <property type="project" value="UniProtKB-EC"/>
</dbReference>
<evidence type="ECO:0000256" key="5">
    <source>
        <dbReference type="RuleBase" id="RU362059"/>
    </source>
</evidence>
<evidence type="ECO:0000256" key="3">
    <source>
        <dbReference type="ARBA" id="ARBA00022679"/>
    </source>
</evidence>
<evidence type="ECO:0000313" key="6">
    <source>
        <dbReference type="EMBL" id="KAL0120586.1"/>
    </source>
</evidence>
<keyword evidence="2 4" id="KW-0328">Glycosyltransferase</keyword>
<keyword evidence="7" id="KW-1185">Reference proteome</keyword>
<protein>
    <recommendedName>
        <fullName evidence="5">UDP-glucuronosyltransferase</fullName>
        <ecNumber evidence="5">2.4.1.17</ecNumber>
    </recommendedName>
</protein>
<dbReference type="PANTHER" id="PTHR48043:SF159">
    <property type="entry name" value="EG:EG0003.4 PROTEIN-RELATED"/>
    <property type="match status" value="1"/>
</dbReference>
<keyword evidence="3 4" id="KW-0808">Transferase</keyword>
<evidence type="ECO:0000256" key="1">
    <source>
        <dbReference type="ARBA" id="ARBA00009995"/>
    </source>
</evidence>
<evidence type="ECO:0000313" key="7">
    <source>
        <dbReference type="Proteomes" id="UP001430953"/>
    </source>
</evidence>
<dbReference type="Proteomes" id="UP001430953">
    <property type="component" value="Unassembled WGS sequence"/>
</dbReference>
<dbReference type="EMBL" id="JADYXP020000007">
    <property type="protein sequence ID" value="KAL0120586.1"/>
    <property type="molecule type" value="Genomic_DNA"/>
</dbReference>
<dbReference type="InterPro" id="IPR050271">
    <property type="entry name" value="UDP-glycosyltransferase"/>
</dbReference>
<dbReference type="SUPFAM" id="SSF53756">
    <property type="entry name" value="UDP-Glycosyltransferase/glycogen phosphorylase"/>
    <property type="match status" value="1"/>
</dbReference>
<dbReference type="CDD" id="cd03784">
    <property type="entry name" value="GT1_Gtf-like"/>
    <property type="match status" value="1"/>
</dbReference>
<reference evidence="6 7" key="1">
    <citation type="submission" date="2023-03" db="EMBL/GenBank/DDBJ databases">
        <title>High recombination rates correlate with genetic variation in Cardiocondyla obscurior ants.</title>
        <authorList>
            <person name="Errbii M."/>
        </authorList>
    </citation>
    <scope>NUCLEOTIDE SEQUENCE [LARGE SCALE GENOMIC DNA]</scope>
    <source>
        <strain evidence="6">Alpha-2009</strain>
        <tissue evidence="6">Whole body</tissue>
    </source>
</reference>